<dbReference type="Proteomes" id="UP000320717">
    <property type="component" value="Chromosome"/>
</dbReference>
<name>A0A5B8INJ5_9MICC</name>
<dbReference type="SUPFAM" id="SSF46785">
    <property type="entry name" value="Winged helix' DNA-binding domain"/>
    <property type="match status" value="1"/>
</dbReference>
<dbReference type="InterPro" id="IPR050707">
    <property type="entry name" value="HTH_MetabolicPath_Reg"/>
</dbReference>
<dbReference type="Gene3D" id="3.30.450.40">
    <property type="match status" value="1"/>
</dbReference>
<evidence type="ECO:0000256" key="3">
    <source>
        <dbReference type="ARBA" id="ARBA00023163"/>
    </source>
</evidence>
<proteinExistence type="predicted"/>
<evidence type="ECO:0000256" key="1">
    <source>
        <dbReference type="ARBA" id="ARBA00023015"/>
    </source>
</evidence>
<keyword evidence="1" id="KW-0805">Transcription regulation</keyword>
<dbReference type="PANTHER" id="PTHR30136:SF39">
    <property type="entry name" value="TRANSCRIPTIONAL REGULATORY PROTEIN"/>
    <property type="match status" value="1"/>
</dbReference>
<feature type="domain" description="HTH iclR-type" evidence="4">
    <location>
        <begin position="8"/>
        <end position="71"/>
    </location>
</feature>
<dbReference type="GO" id="GO:0003700">
    <property type="term" value="F:DNA-binding transcription factor activity"/>
    <property type="evidence" value="ECO:0007669"/>
    <property type="project" value="TreeGrafter"/>
</dbReference>
<dbReference type="InterPro" id="IPR036388">
    <property type="entry name" value="WH-like_DNA-bd_sf"/>
</dbReference>
<dbReference type="PROSITE" id="PS51077">
    <property type="entry name" value="HTH_ICLR"/>
    <property type="match status" value="1"/>
</dbReference>
<dbReference type="EMBL" id="CP102487">
    <property type="protein sequence ID" value="UUX58492.1"/>
    <property type="molecule type" value="Genomic_DNA"/>
</dbReference>
<evidence type="ECO:0000256" key="2">
    <source>
        <dbReference type="ARBA" id="ARBA00023125"/>
    </source>
</evidence>
<evidence type="ECO:0000259" key="5">
    <source>
        <dbReference type="PROSITE" id="PS51078"/>
    </source>
</evidence>
<dbReference type="PROSITE" id="PS51078">
    <property type="entry name" value="ICLR_ED"/>
    <property type="match status" value="1"/>
</dbReference>
<dbReference type="InterPro" id="IPR029016">
    <property type="entry name" value="GAF-like_dom_sf"/>
</dbReference>
<dbReference type="Proteomes" id="UP001060018">
    <property type="component" value="Chromosome"/>
</dbReference>
<dbReference type="EMBL" id="CP042260">
    <property type="protein sequence ID" value="QDY66391.1"/>
    <property type="molecule type" value="Genomic_DNA"/>
</dbReference>
<dbReference type="InterPro" id="IPR005471">
    <property type="entry name" value="Tscrpt_reg_IclR_N"/>
</dbReference>
<protein>
    <submittedName>
        <fullName evidence="7">IclR family transcriptional regulator</fullName>
    </submittedName>
</protein>
<reference evidence="7" key="2">
    <citation type="journal article" date="2022" name="Pest Manag. Sci.">
        <title>Glutamicibacter halophytocola-mediated host fitness of potato tuber moth on Solanaceae crops.</title>
        <authorList>
            <person name="Wang W."/>
            <person name="Xiao G."/>
            <person name="Du G."/>
            <person name="Chang L."/>
            <person name="Yang Y."/>
            <person name="Ye J."/>
            <person name="Chen B."/>
        </authorList>
    </citation>
    <scope>NUCLEOTIDE SEQUENCE</scope>
    <source>
        <strain evidence="7">S2</strain>
    </source>
</reference>
<evidence type="ECO:0000313" key="6">
    <source>
        <dbReference type="EMBL" id="QDY66391.1"/>
    </source>
</evidence>
<dbReference type="RefSeq" id="WP_060703499.1">
    <property type="nucleotide sequence ID" value="NZ_CP012750.1"/>
</dbReference>
<keyword evidence="3" id="KW-0804">Transcription</keyword>
<dbReference type="InterPro" id="IPR036390">
    <property type="entry name" value="WH_DNA-bd_sf"/>
</dbReference>
<reference evidence="6 8" key="1">
    <citation type="submission" date="2019-07" db="EMBL/GenBank/DDBJ databases">
        <title>Complete Genome Sequence of drought tolerant Plant Growth-Promoting Rhizobacterium Glutamicibacter halophytocola DR408.</title>
        <authorList>
            <person name="Nishu S.D."/>
            <person name="Lee T.K."/>
        </authorList>
    </citation>
    <scope>NUCLEOTIDE SEQUENCE [LARGE SCALE GENOMIC DNA]</scope>
    <source>
        <strain evidence="6 8">DR408</strain>
    </source>
</reference>
<dbReference type="SUPFAM" id="SSF55781">
    <property type="entry name" value="GAF domain-like"/>
    <property type="match status" value="1"/>
</dbReference>
<sequence length="263" mass="28450">MSNLPAGAQVVGRLAAVLRTVSTSMPAGITTTEAARATSLARPTVHRLLSALVTEGFCDHDHRTGKWLLGPELYLMGAVAAERYDISELAREHVTALAEQTGESAFLSARRSDETVCLLRQDGAFPIRSFVLYEGRRFPLGVASAGMAILAFLPEESMKRYLAGSSLEAEYGPAHSARELRKKIAETRKLGYSVNPGLIVEGSWGMGAAVFDSSGQPAWALSLTGIHTRFEAERRKELGELLLHHAHELSTKLAARTGPAQRQ</sequence>
<evidence type="ECO:0000259" key="4">
    <source>
        <dbReference type="PROSITE" id="PS51077"/>
    </source>
</evidence>
<dbReference type="Pfam" id="PF09339">
    <property type="entry name" value="HTH_IclR"/>
    <property type="match status" value="1"/>
</dbReference>
<feature type="domain" description="IclR-ED" evidence="5">
    <location>
        <begin position="72"/>
        <end position="255"/>
    </location>
</feature>
<dbReference type="OrthoDB" id="9807558at2"/>
<keyword evidence="8" id="KW-1185">Reference proteome</keyword>
<organism evidence="7 9">
    <name type="scientific">Glutamicibacter halophytocola</name>
    <dbReference type="NCBI Taxonomy" id="1933880"/>
    <lineage>
        <taxon>Bacteria</taxon>
        <taxon>Bacillati</taxon>
        <taxon>Actinomycetota</taxon>
        <taxon>Actinomycetes</taxon>
        <taxon>Micrococcales</taxon>
        <taxon>Micrococcaceae</taxon>
        <taxon>Glutamicibacter</taxon>
    </lineage>
</organism>
<evidence type="ECO:0000313" key="9">
    <source>
        <dbReference type="Proteomes" id="UP001060018"/>
    </source>
</evidence>
<keyword evidence="2" id="KW-0238">DNA-binding</keyword>
<dbReference type="InterPro" id="IPR014757">
    <property type="entry name" value="Tscrpt_reg_IclR_C"/>
</dbReference>
<dbReference type="Gene3D" id="1.10.10.10">
    <property type="entry name" value="Winged helix-like DNA-binding domain superfamily/Winged helix DNA-binding domain"/>
    <property type="match status" value="1"/>
</dbReference>
<dbReference type="GO" id="GO:0045892">
    <property type="term" value="P:negative regulation of DNA-templated transcription"/>
    <property type="evidence" value="ECO:0007669"/>
    <property type="project" value="TreeGrafter"/>
</dbReference>
<dbReference type="AlphaFoldDB" id="A0A5B8INJ5"/>
<dbReference type="PANTHER" id="PTHR30136">
    <property type="entry name" value="HELIX-TURN-HELIX TRANSCRIPTIONAL REGULATOR, ICLR FAMILY"/>
    <property type="match status" value="1"/>
</dbReference>
<dbReference type="SMART" id="SM00346">
    <property type="entry name" value="HTH_ICLR"/>
    <property type="match status" value="1"/>
</dbReference>
<gene>
    <name evidence="6" type="ORF">FQA45_08680</name>
    <name evidence="7" type="ORF">NUH22_14495</name>
</gene>
<dbReference type="KEGG" id="gar:AOZ07_14750"/>
<dbReference type="Pfam" id="PF01614">
    <property type="entry name" value="IclR_C"/>
    <property type="match status" value="1"/>
</dbReference>
<dbReference type="GO" id="GO:0003677">
    <property type="term" value="F:DNA binding"/>
    <property type="evidence" value="ECO:0007669"/>
    <property type="project" value="UniProtKB-KW"/>
</dbReference>
<evidence type="ECO:0000313" key="7">
    <source>
        <dbReference type="EMBL" id="UUX58492.1"/>
    </source>
</evidence>
<evidence type="ECO:0000313" key="8">
    <source>
        <dbReference type="Proteomes" id="UP000320717"/>
    </source>
</evidence>
<accession>A0A5B8INJ5</accession>